<dbReference type="Pfam" id="PF19911">
    <property type="entry name" value="DUF6384"/>
    <property type="match status" value="1"/>
</dbReference>
<dbReference type="EMBL" id="BMKS01000004">
    <property type="protein sequence ID" value="GGG31142.1"/>
    <property type="molecule type" value="Genomic_DNA"/>
</dbReference>
<protein>
    <submittedName>
        <fullName evidence="2">Uncharacterized protein</fullName>
    </submittedName>
</protein>
<evidence type="ECO:0000313" key="3">
    <source>
        <dbReference type="Proteomes" id="UP000597507"/>
    </source>
</evidence>
<proteinExistence type="predicted"/>
<keyword evidence="1" id="KW-1133">Transmembrane helix</keyword>
<keyword evidence="3" id="KW-1185">Reference proteome</keyword>
<gene>
    <name evidence="2" type="ORF">GCM10010964_18860</name>
</gene>
<dbReference type="InterPro" id="IPR045964">
    <property type="entry name" value="DUF6384"/>
</dbReference>
<evidence type="ECO:0000313" key="2">
    <source>
        <dbReference type="EMBL" id="GGG31142.1"/>
    </source>
</evidence>
<dbReference type="AlphaFoldDB" id="A0A8J2ZAK8"/>
<accession>A0A8J2ZAK8</accession>
<sequence length="297" mass="32910">MLAMDVVDTLRHAETLVERELQGDARRARLKQRLREIYATQGIEVPERILDQGVAALEQQRFAYRPTPPSFQRSLATLWATRARWGRAALFALGALLLLGGGWWFGIRLPAERARVALQAELETGLPGALRAERERVLAATEAPEARAEADRLVAEGEAAARAGAAADARARLAQLQALRQQASLAYTVRIVSRPGEPSGVWRVPEDNPRARNFYLIVEAVDRDGRPVEVPVTSEEDGHRATVSRWGLRVTPEEFERVRQDKLADGVIDRPVVGVKRAGALRPEWSVDTTGGAILRW</sequence>
<organism evidence="2 3">
    <name type="scientific">Caldovatus sediminis</name>
    <dbReference type="NCBI Taxonomy" id="2041189"/>
    <lineage>
        <taxon>Bacteria</taxon>
        <taxon>Pseudomonadati</taxon>
        <taxon>Pseudomonadota</taxon>
        <taxon>Alphaproteobacteria</taxon>
        <taxon>Acetobacterales</taxon>
        <taxon>Roseomonadaceae</taxon>
        <taxon>Caldovatus</taxon>
    </lineage>
</organism>
<comment type="caution">
    <text evidence="2">The sequence shown here is derived from an EMBL/GenBank/DDBJ whole genome shotgun (WGS) entry which is preliminary data.</text>
</comment>
<feature type="transmembrane region" description="Helical" evidence="1">
    <location>
        <begin position="88"/>
        <end position="106"/>
    </location>
</feature>
<dbReference type="Proteomes" id="UP000597507">
    <property type="component" value="Unassembled WGS sequence"/>
</dbReference>
<reference evidence="2 3" key="1">
    <citation type="journal article" date="2014" name="Int. J. Syst. Evol. Microbiol.">
        <title>Complete genome sequence of Corynebacterium casei LMG S-19264T (=DSM 44701T), isolated from a smear-ripened cheese.</title>
        <authorList>
            <consortium name="US DOE Joint Genome Institute (JGI-PGF)"/>
            <person name="Walter F."/>
            <person name="Albersmeier A."/>
            <person name="Kalinowski J."/>
            <person name="Ruckert C."/>
        </authorList>
    </citation>
    <scope>NUCLEOTIDE SEQUENCE [LARGE SCALE GENOMIC DNA]</scope>
    <source>
        <strain evidence="2 3">CGMCC 1.16330</strain>
    </source>
</reference>
<keyword evidence="1" id="KW-0472">Membrane</keyword>
<name>A0A8J2ZAK8_9PROT</name>
<evidence type="ECO:0000256" key="1">
    <source>
        <dbReference type="SAM" id="Phobius"/>
    </source>
</evidence>
<keyword evidence="1" id="KW-0812">Transmembrane</keyword>